<evidence type="ECO:0000256" key="13">
    <source>
        <dbReference type="ARBA" id="ARBA00023211"/>
    </source>
</evidence>
<comment type="cofactor">
    <cofactor evidence="2">
        <name>Mg(2+)</name>
        <dbReference type="ChEBI" id="CHEBI:18420"/>
    </cofactor>
</comment>
<dbReference type="OrthoDB" id="10261066at2759"/>
<reference evidence="18" key="1">
    <citation type="submission" date="2017-02" db="UniProtKB">
        <authorList>
            <consortium name="WormBaseParasite"/>
        </authorList>
    </citation>
    <scope>IDENTIFICATION</scope>
</reference>
<name>A0A0N4US93_DRAME</name>
<dbReference type="Proteomes" id="UP000274756">
    <property type="component" value="Unassembled WGS sequence"/>
</dbReference>
<dbReference type="Proteomes" id="UP000038040">
    <property type="component" value="Unplaced"/>
</dbReference>
<dbReference type="InterPro" id="IPR048999">
    <property type="entry name" value="STT3-PglB_core"/>
</dbReference>
<dbReference type="WBParaSite" id="DME_0001092501-mRNA-1">
    <property type="protein sequence ID" value="DME_0001092501-mRNA-1"/>
    <property type="gene ID" value="DME_0001092501"/>
</dbReference>
<accession>A0A0N4US93</accession>
<evidence type="ECO:0000256" key="3">
    <source>
        <dbReference type="ARBA" id="ARBA00004127"/>
    </source>
</evidence>
<dbReference type="STRING" id="318479.A0A0N4US93"/>
<sequence>VAKITVCVIAFLLFGFVFHSTWVTTASYSNPTIILTGQQDGRNIRQDDMREAYYWLRKNTKQDSKIATWWDIGYHITAIANRTAFIDGNTWNNTHIAQISLALVSNEEEGYQILKRLDADYVALTFGGYNAHETDGSFIFYEFLYYRNCLSRKD</sequence>
<evidence type="ECO:0000256" key="10">
    <source>
        <dbReference type="ARBA" id="ARBA00022842"/>
    </source>
</evidence>
<dbReference type="AlphaFoldDB" id="A0A0N4US93"/>
<evidence type="ECO:0000256" key="1">
    <source>
        <dbReference type="ARBA" id="ARBA00001936"/>
    </source>
</evidence>
<evidence type="ECO:0000313" key="17">
    <source>
        <dbReference type="Proteomes" id="UP000274756"/>
    </source>
</evidence>
<evidence type="ECO:0000256" key="4">
    <source>
        <dbReference type="ARBA" id="ARBA00004922"/>
    </source>
</evidence>
<dbReference type="InterPro" id="IPR003674">
    <property type="entry name" value="Oligo_trans_STT3"/>
</dbReference>
<dbReference type="PANTHER" id="PTHR13872">
    <property type="entry name" value="DOLICHYL-DIPHOSPHOOLIGOSACCHARIDE--PROTEIN GLYCOSYLTRANSFERASE SUBUNIT"/>
    <property type="match status" value="1"/>
</dbReference>
<evidence type="ECO:0000313" key="15">
    <source>
        <dbReference type="EMBL" id="VDN54344.1"/>
    </source>
</evidence>
<evidence type="ECO:0000256" key="11">
    <source>
        <dbReference type="ARBA" id="ARBA00022989"/>
    </source>
</evidence>
<comment type="subcellular location">
    <subcellularLocation>
        <location evidence="3">Endomembrane system</location>
        <topology evidence="3">Multi-pass membrane protein</topology>
    </subcellularLocation>
</comment>
<keyword evidence="7" id="KW-0808">Transferase</keyword>
<evidence type="ECO:0000256" key="9">
    <source>
        <dbReference type="ARBA" id="ARBA00022723"/>
    </source>
</evidence>
<proteinExistence type="inferred from homology"/>
<reference evidence="15 17" key="2">
    <citation type="submission" date="2018-11" db="EMBL/GenBank/DDBJ databases">
        <authorList>
            <consortium name="Pathogen Informatics"/>
        </authorList>
    </citation>
    <scope>NUCLEOTIDE SEQUENCE [LARGE SCALE GENOMIC DNA]</scope>
</reference>
<dbReference type="UniPathway" id="UPA00378"/>
<evidence type="ECO:0000313" key="16">
    <source>
        <dbReference type="Proteomes" id="UP000038040"/>
    </source>
</evidence>
<organism evidence="16 18">
    <name type="scientific">Dracunculus medinensis</name>
    <name type="common">Guinea worm</name>
    <dbReference type="NCBI Taxonomy" id="318479"/>
    <lineage>
        <taxon>Eukaryota</taxon>
        <taxon>Metazoa</taxon>
        <taxon>Ecdysozoa</taxon>
        <taxon>Nematoda</taxon>
        <taxon>Chromadorea</taxon>
        <taxon>Rhabditida</taxon>
        <taxon>Spirurina</taxon>
        <taxon>Dracunculoidea</taxon>
        <taxon>Dracunculidae</taxon>
        <taxon>Dracunculus</taxon>
    </lineage>
</organism>
<dbReference type="PANTHER" id="PTHR13872:SF1">
    <property type="entry name" value="DOLICHYL-DIPHOSPHOOLIGOSACCHARIDE--PROTEIN GLYCOSYLTRANSFERASE SUBUNIT STT3B"/>
    <property type="match status" value="1"/>
</dbReference>
<protein>
    <submittedName>
        <fullName evidence="18">Dolichyl-diphosphooligosaccharide--protein glycotransferase</fullName>
    </submittedName>
</protein>
<evidence type="ECO:0000256" key="12">
    <source>
        <dbReference type="ARBA" id="ARBA00023136"/>
    </source>
</evidence>
<evidence type="ECO:0000256" key="6">
    <source>
        <dbReference type="ARBA" id="ARBA00022676"/>
    </source>
</evidence>
<keyword evidence="9" id="KW-0479">Metal-binding</keyword>
<dbReference type="GO" id="GO:0004576">
    <property type="term" value="F:oligosaccharyl transferase activity"/>
    <property type="evidence" value="ECO:0007669"/>
    <property type="project" value="InterPro"/>
</dbReference>
<comment type="similarity">
    <text evidence="5">Belongs to the STT3 family.</text>
</comment>
<dbReference type="GO" id="GO:0012505">
    <property type="term" value="C:endomembrane system"/>
    <property type="evidence" value="ECO:0007669"/>
    <property type="project" value="UniProtKB-SubCell"/>
</dbReference>
<keyword evidence="10" id="KW-0460">Magnesium</keyword>
<evidence type="ECO:0000256" key="8">
    <source>
        <dbReference type="ARBA" id="ARBA00022692"/>
    </source>
</evidence>
<feature type="domain" description="STT3/PglB/AglB core" evidence="14">
    <location>
        <begin position="64"/>
        <end position="127"/>
    </location>
</feature>
<evidence type="ECO:0000313" key="18">
    <source>
        <dbReference type="WBParaSite" id="DME_0001092501-mRNA-1"/>
    </source>
</evidence>
<comment type="pathway">
    <text evidence="4">Protein modification; protein glycosylation.</text>
</comment>
<evidence type="ECO:0000256" key="7">
    <source>
        <dbReference type="ARBA" id="ARBA00022679"/>
    </source>
</evidence>
<comment type="cofactor">
    <cofactor evidence="1">
        <name>Mn(2+)</name>
        <dbReference type="ChEBI" id="CHEBI:29035"/>
    </cofactor>
</comment>
<dbReference type="Gene3D" id="3.40.50.12610">
    <property type="match status" value="1"/>
</dbReference>
<keyword evidence="6" id="KW-0328">Glycosyltransferase</keyword>
<dbReference type="GO" id="GO:0046872">
    <property type="term" value="F:metal ion binding"/>
    <property type="evidence" value="ECO:0007669"/>
    <property type="project" value="UniProtKB-KW"/>
</dbReference>
<dbReference type="GO" id="GO:0016020">
    <property type="term" value="C:membrane"/>
    <property type="evidence" value="ECO:0007669"/>
    <property type="project" value="InterPro"/>
</dbReference>
<keyword evidence="12" id="KW-0472">Membrane</keyword>
<keyword evidence="8" id="KW-0812">Transmembrane</keyword>
<keyword evidence="11" id="KW-1133">Transmembrane helix</keyword>
<evidence type="ECO:0000256" key="5">
    <source>
        <dbReference type="ARBA" id="ARBA00010810"/>
    </source>
</evidence>
<gene>
    <name evidence="15" type="ORF">DME_LOCUS4317</name>
</gene>
<evidence type="ECO:0000256" key="2">
    <source>
        <dbReference type="ARBA" id="ARBA00001946"/>
    </source>
</evidence>
<dbReference type="EMBL" id="UYYG01000717">
    <property type="protein sequence ID" value="VDN54344.1"/>
    <property type="molecule type" value="Genomic_DNA"/>
</dbReference>
<evidence type="ECO:0000259" key="14">
    <source>
        <dbReference type="Pfam" id="PF21436"/>
    </source>
</evidence>
<keyword evidence="13" id="KW-0464">Manganese</keyword>
<dbReference type="Pfam" id="PF21436">
    <property type="entry name" value="STT3-PglB_core"/>
    <property type="match status" value="1"/>
</dbReference>
<keyword evidence="17" id="KW-1185">Reference proteome</keyword>